<evidence type="ECO:0000313" key="2">
    <source>
        <dbReference type="EMBL" id="EDN94803.1"/>
    </source>
</evidence>
<name>A7EZB1_SCLS1</name>
<keyword evidence="3" id="KW-1185">Reference proteome</keyword>
<accession>A7EZB1</accession>
<feature type="region of interest" description="Disordered" evidence="1">
    <location>
        <begin position="1"/>
        <end position="24"/>
    </location>
</feature>
<gene>
    <name evidence="2" type="ORF">SS1G_10678</name>
</gene>
<dbReference type="KEGG" id="ssl:SS1G_10678"/>
<dbReference type="Proteomes" id="UP000001312">
    <property type="component" value="Unassembled WGS sequence"/>
</dbReference>
<evidence type="ECO:0000313" key="3">
    <source>
        <dbReference type="Proteomes" id="UP000001312"/>
    </source>
</evidence>
<feature type="compositionally biased region" description="Polar residues" evidence="1">
    <location>
        <begin position="1"/>
        <end position="18"/>
    </location>
</feature>
<dbReference type="GeneID" id="5484411"/>
<dbReference type="InParanoid" id="A7EZB1"/>
<dbReference type="EMBL" id="CH476636">
    <property type="protein sequence ID" value="EDN94803.1"/>
    <property type="molecule type" value="Genomic_DNA"/>
</dbReference>
<dbReference type="RefSeq" id="XP_001588231.1">
    <property type="nucleotide sequence ID" value="XM_001588181.1"/>
</dbReference>
<proteinExistence type="predicted"/>
<organism evidence="2 3">
    <name type="scientific">Sclerotinia sclerotiorum (strain ATCC 18683 / 1980 / Ss-1)</name>
    <name type="common">White mold</name>
    <name type="synonym">Whetzelinia sclerotiorum</name>
    <dbReference type="NCBI Taxonomy" id="665079"/>
    <lineage>
        <taxon>Eukaryota</taxon>
        <taxon>Fungi</taxon>
        <taxon>Dikarya</taxon>
        <taxon>Ascomycota</taxon>
        <taxon>Pezizomycotina</taxon>
        <taxon>Leotiomycetes</taxon>
        <taxon>Helotiales</taxon>
        <taxon>Sclerotiniaceae</taxon>
        <taxon>Sclerotinia</taxon>
    </lineage>
</organism>
<reference evidence="3" key="1">
    <citation type="journal article" date="2011" name="PLoS Genet.">
        <title>Genomic analysis of the necrotrophic fungal pathogens Sclerotinia sclerotiorum and Botrytis cinerea.</title>
        <authorList>
            <person name="Amselem J."/>
            <person name="Cuomo C.A."/>
            <person name="van Kan J.A."/>
            <person name="Viaud M."/>
            <person name="Benito E.P."/>
            <person name="Couloux A."/>
            <person name="Coutinho P.M."/>
            <person name="de Vries R.P."/>
            <person name="Dyer P.S."/>
            <person name="Fillinger S."/>
            <person name="Fournier E."/>
            <person name="Gout L."/>
            <person name="Hahn M."/>
            <person name="Kohn L."/>
            <person name="Lapalu N."/>
            <person name="Plummer K.M."/>
            <person name="Pradier J.M."/>
            <person name="Quevillon E."/>
            <person name="Sharon A."/>
            <person name="Simon A."/>
            <person name="ten Have A."/>
            <person name="Tudzynski B."/>
            <person name="Tudzynski P."/>
            <person name="Wincker P."/>
            <person name="Andrew M."/>
            <person name="Anthouard V."/>
            <person name="Beever R.E."/>
            <person name="Beffa R."/>
            <person name="Benoit I."/>
            <person name="Bouzid O."/>
            <person name="Brault B."/>
            <person name="Chen Z."/>
            <person name="Choquer M."/>
            <person name="Collemare J."/>
            <person name="Cotton P."/>
            <person name="Danchin E.G."/>
            <person name="Da Silva C."/>
            <person name="Gautier A."/>
            <person name="Giraud C."/>
            <person name="Giraud T."/>
            <person name="Gonzalez C."/>
            <person name="Grossetete S."/>
            <person name="Guldener U."/>
            <person name="Henrissat B."/>
            <person name="Howlett B.J."/>
            <person name="Kodira C."/>
            <person name="Kretschmer M."/>
            <person name="Lappartient A."/>
            <person name="Leroch M."/>
            <person name="Levis C."/>
            <person name="Mauceli E."/>
            <person name="Neuveglise C."/>
            <person name="Oeser B."/>
            <person name="Pearson M."/>
            <person name="Poulain J."/>
            <person name="Poussereau N."/>
            <person name="Quesneville H."/>
            <person name="Rascle C."/>
            <person name="Schumacher J."/>
            <person name="Segurens B."/>
            <person name="Sexton A."/>
            <person name="Silva E."/>
            <person name="Sirven C."/>
            <person name="Soanes D.M."/>
            <person name="Talbot N.J."/>
            <person name="Templeton M."/>
            <person name="Yandava C."/>
            <person name="Yarden O."/>
            <person name="Zeng Q."/>
            <person name="Rollins J.A."/>
            <person name="Lebrun M.H."/>
            <person name="Dickman M."/>
        </authorList>
    </citation>
    <scope>NUCLEOTIDE SEQUENCE [LARGE SCALE GENOMIC DNA]</scope>
    <source>
        <strain evidence="3">ATCC 18683 / 1980 / Ss-1</strain>
    </source>
</reference>
<sequence>MSKSNDNSMIYSKRQQGSIAPENKLNDILPDAGCESRGNFHCPVLPSICQVQRAGRGSKVKCVQMVEIIRSPKSSIKMYGNV</sequence>
<protein>
    <submittedName>
        <fullName evidence="2">Uncharacterized protein</fullName>
    </submittedName>
</protein>
<dbReference type="AlphaFoldDB" id="A7EZB1"/>
<evidence type="ECO:0000256" key="1">
    <source>
        <dbReference type="SAM" id="MobiDB-lite"/>
    </source>
</evidence>